<organism evidence="1">
    <name type="scientific">gut metagenome</name>
    <dbReference type="NCBI Taxonomy" id="749906"/>
    <lineage>
        <taxon>unclassified sequences</taxon>
        <taxon>metagenomes</taxon>
        <taxon>organismal metagenomes</taxon>
    </lineage>
</organism>
<proteinExistence type="predicted"/>
<comment type="caution">
    <text evidence="1">The sequence shown here is derived from an EMBL/GenBank/DDBJ whole genome shotgun (WGS) entry which is preliminary data.</text>
</comment>
<protein>
    <submittedName>
        <fullName evidence="1">Secreted protein</fullName>
    </submittedName>
</protein>
<name>J9FHN8_9ZZZZ</name>
<evidence type="ECO:0000313" key="1">
    <source>
        <dbReference type="EMBL" id="EJW93948.1"/>
    </source>
</evidence>
<reference evidence="1" key="1">
    <citation type="journal article" date="2012" name="PLoS ONE">
        <title>Gene sets for utilization of primary and secondary nutrition supplies in the distal gut of endangered iberian lynx.</title>
        <authorList>
            <person name="Alcaide M."/>
            <person name="Messina E."/>
            <person name="Richter M."/>
            <person name="Bargiela R."/>
            <person name="Peplies J."/>
            <person name="Huws S.A."/>
            <person name="Newbold C.J."/>
            <person name="Golyshin P.N."/>
            <person name="Simon M.A."/>
            <person name="Lopez G."/>
            <person name="Yakimov M.M."/>
            <person name="Ferrer M."/>
        </authorList>
    </citation>
    <scope>NUCLEOTIDE SEQUENCE</scope>
</reference>
<accession>J9FHN8</accession>
<dbReference type="AlphaFoldDB" id="J9FHN8"/>
<dbReference type="EMBL" id="AMCI01006670">
    <property type="protein sequence ID" value="EJW93948.1"/>
    <property type="molecule type" value="Genomic_DNA"/>
</dbReference>
<gene>
    <name evidence="1" type="ORF">EVA_17946</name>
</gene>
<sequence length="49" mass="4783">MASPSTFRSSVCTILASASRIGASSASSSSKAAFISCSSSAYTCPSLAS</sequence>